<name>A0A9E7C671_9ACTN</name>
<proteinExistence type="predicted"/>
<dbReference type="KEGG" id="sbae:DSM104329_05264"/>
<evidence type="ECO:0008006" key="4">
    <source>
        <dbReference type="Google" id="ProtNLM"/>
    </source>
</evidence>
<protein>
    <recommendedName>
        <fullName evidence="4">Glycoside hydrolase family 5 domain-containing protein</fullName>
    </recommendedName>
</protein>
<dbReference type="Proteomes" id="UP001162834">
    <property type="component" value="Chromosome"/>
</dbReference>
<evidence type="ECO:0000313" key="2">
    <source>
        <dbReference type="EMBL" id="UGS38834.1"/>
    </source>
</evidence>
<keyword evidence="3" id="KW-1185">Reference proteome</keyword>
<feature type="chain" id="PRO_5039249198" description="Glycoside hydrolase family 5 domain-containing protein" evidence="1">
    <location>
        <begin position="25"/>
        <end position="359"/>
    </location>
</feature>
<dbReference type="AlphaFoldDB" id="A0A9E7C671"/>
<dbReference type="RefSeq" id="WP_259312849.1">
    <property type="nucleotide sequence ID" value="NZ_CP087164.1"/>
</dbReference>
<sequence>MRRIPPLAAALLAVLLVVGTTASAATKRRAAPAEKAIWGATTLGDGTSAFPVYKELGVDVFEVQLDWATTAPERPADPGNPDDPAYRWPRALDDAVAQATAENIQVAVMVRGTPPWANGGRTPDWTPSNPTDYGDFLVAASRRYPPVRRWMIWGEPTRQGSYQPMPFNKKQGPRSYAKLLDAAYGALKFVDPTNIVIGGMTFTTGLVTPRDFVRWMRLPNGKPPRLDWYGHNAFSTRFPRLKDNVYVKGLRDINDLDTLHSELKRAYRGRATPPIWVSEFTVSSDRPNRAFNFSVSRAQQAKWVTAAYKLVNSVDYVSGLGWFNLQDEIDDGTDRSLTTGLIAIDGVRKPAFTAYQRAP</sequence>
<dbReference type="InterPro" id="IPR017853">
    <property type="entry name" value="GH"/>
</dbReference>
<dbReference type="SUPFAM" id="SSF51445">
    <property type="entry name" value="(Trans)glycosidases"/>
    <property type="match status" value="1"/>
</dbReference>
<dbReference type="Gene3D" id="3.20.20.80">
    <property type="entry name" value="Glycosidases"/>
    <property type="match status" value="1"/>
</dbReference>
<evidence type="ECO:0000313" key="3">
    <source>
        <dbReference type="Proteomes" id="UP001162834"/>
    </source>
</evidence>
<keyword evidence="1" id="KW-0732">Signal</keyword>
<evidence type="ECO:0000256" key="1">
    <source>
        <dbReference type="SAM" id="SignalP"/>
    </source>
</evidence>
<feature type="signal peptide" evidence="1">
    <location>
        <begin position="1"/>
        <end position="24"/>
    </location>
</feature>
<reference evidence="2" key="1">
    <citation type="journal article" date="2022" name="Int. J. Syst. Evol. Microbiol.">
        <title>Pseudomonas aegrilactucae sp. nov. and Pseudomonas morbosilactucae sp. nov., pathogens causing bacterial rot of lettuce in Japan.</title>
        <authorList>
            <person name="Sawada H."/>
            <person name="Fujikawa T."/>
            <person name="Satou M."/>
        </authorList>
    </citation>
    <scope>NUCLEOTIDE SEQUENCE</scope>
    <source>
        <strain evidence="2">0166_1</strain>
    </source>
</reference>
<gene>
    <name evidence="2" type="ORF">DSM104329_05264</name>
</gene>
<dbReference type="InterPro" id="IPR051923">
    <property type="entry name" value="Glycosyl_Hydrolase_39"/>
</dbReference>
<organism evidence="2 3">
    <name type="scientific">Capillimicrobium parvum</name>
    <dbReference type="NCBI Taxonomy" id="2884022"/>
    <lineage>
        <taxon>Bacteria</taxon>
        <taxon>Bacillati</taxon>
        <taxon>Actinomycetota</taxon>
        <taxon>Thermoleophilia</taxon>
        <taxon>Solirubrobacterales</taxon>
        <taxon>Capillimicrobiaceae</taxon>
        <taxon>Capillimicrobium</taxon>
    </lineage>
</organism>
<dbReference type="EMBL" id="CP087164">
    <property type="protein sequence ID" value="UGS38834.1"/>
    <property type="molecule type" value="Genomic_DNA"/>
</dbReference>
<dbReference type="PANTHER" id="PTHR12631">
    <property type="entry name" value="ALPHA-L-IDURONIDASE"/>
    <property type="match status" value="1"/>
</dbReference>
<dbReference type="PANTHER" id="PTHR12631:SF10">
    <property type="entry name" value="BETA-XYLOSIDASE-LIKE PROTEIN-RELATED"/>
    <property type="match status" value="1"/>
</dbReference>
<accession>A0A9E7C671</accession>
<dbReference type="GO" id="GO:0004553">
    <property type="term" value="F:hydrolase activity, hydrolyzing O-glycosyl compounds"/>
    <property type="evidence" value="ECO:0007669"/>
    <property type="project" value="TreeGrafter"/>
</dbReference>